<evidence type="ECO:0000313" key="3">
    <source>
        <dbReference type="Proteomes" id="UP000285146"/>
    </source>
</evidence>
<feature type="region of interest" description="Disordered" evidence="1">
    <location>
        <begin position="861"/>
        <end position="943"/>
    </location>
</feature>
<name>A0A423XM56_9PEZI</name>
<feature type="compositionally biased region" description="Basic and acidic residues" evidence="1">
    <location>
        <begin position="872"/>
        <end position="881"/>
    </location>
</feature>
<dbReference type="AlphaFoldDB" id="A0A423XM56"/>
<evidence type="ECO:0000313" key="2">
    <source>
        <dbReference type="EMBL" id="ROW17144.1"/>
    </source>
</evidence>
<dbReference type="InterPro" id="IPR020891">
    <property type="entry name" value="UPF0758_CS"/>
</dbReference>
<feature type="compositionally biased region" description="Low complexity" evidence="1">
    <location>
        <begin position="978"/>
        <end position="994"/>
    </location>
</feature>
<dbReference type="OrthoDB" id="5401106at2759"/>
<sequence length="1060" mass="116961">MEKQHGYNGSLIAFEGPADTVSTQMRLLPMSPQILILPSIQTYMSGGDDGRFNSRTFVRRVHEATQTRYDVAMAFLQGSSTNNRRVVFVSGGTAGAVSQCISAISQHQVSGDILRAESSFRKLAQDGVGGLDKEAKYFDRRTPQSHGSEYESRGECWDDEVEDPRTKAMRAADALYEETESLHPIDCFSKPRPRRLSLPVYDHADGVGESSPFLVFGSTPNGEWQSDWEPGSEEPTNYLRVSEDDFAGEHPIWNQHEDTSETFGLPYPPNCVGEPYRCRTAENRTPVKLHSPEEDISLSPPTTPDDVIYGEARLVQMQASRASKPPSGSQTLEEMGLNQPIRRPSDTVTATQVSERMAPRHVPDVNDWHSPIVADPNLRSNLFHIPRARYVKARTTTIRKSPTREKRLPIPTRESSSSGGTDATVYYGEQSGLDESFRPILPLTEDLIIHFPGETHDQVLESVIQSFKYGSFPVSPILSPSSHSGRAYTYPTTAIRTSLSNWKHQAWLPQVAEYSPDEDLEEYAQFRLRNYGSHPSNLAPQSPKSPSAVSVYTGQLPTPTQTPPPVAEETKSRFHRLSVTDRSTAVAIQNELRSVLEFYFPPQQNGGYHQFSFPLLLVMNSMWQPISKESVGDGNKMTERNTDLILAIGCQRGVKRSFLPALMRRIDKLGAKSTGISRSGRLDIRYLIVNTMQSFTAQPLARQTHNNPFENPYLLACLIIPHLETYLAAHPGIRFLLLEYPPEHLATVLALQKLVGMKALKVVGIINSDVTSPSSDVSSSPSSIYSSRSGTLFNKADTNSLDSIDLGATSFPDNKSSLPLRRNPSSSEANYLLTSSATESEIAAFISTILKLLIEIDPSYNPEHNHPQGRPETARSSRDIKTGAGTLPKPMSAFSIHGRDNSSAYTHTPAVPGSAGPSPPTSPYNHHHHANDDQEGSRTPRAADSATALAYCFPFTTPPPPFLHPLRSNPPNPPSPSTTPTSTRWSGQSLLSRSTTRRGLARAAGEGGGDDGASLYAVSVVGDGEYYDDEERRLMPMYMMGQRELRRGNSRKALKWLGLV</sequence>
<proteinExistence type="predicted"/>
<dbReference type="PROSITE" id="PS01302">
    <property type="entry name" value="UPF0758"/>
    <property type="match status" value="1"/>
</dbReference>
<keyword evidence="3" id="KW-1185">Reference proteome</keyword>
<dbReference type="Proteomes" id="UP000285146">
    <property type="component" value="Unassembled WGS sequence"/>
</dbReference>
<evidence type="ECO:0000256" key="1">
    <source>
        <dbReference type="SAM" id="MobiDB-lite"/>
    </source>
</evidence>
<feature type="region of interest" description="Disordered" evidence="1">
    <location>
        <begin position="534"/>
        <end position="570"/>
    </location>
</feature>
<feature type="compositionally biased region" description="Polar residues" evidence="1">
    <location>
        <begin position="534"/>
        <end position="556"/>
    </location>
</feature>
<dbReference type="EMBL" id="LKEB01000003">
    <property type="protein sequence ID" value="ROW17144.1"/>
    <property type="molecule type" value="Genomic_DNA"/>
</dbReference>
<comment type="caution">
    <text evidence="2">The sequence shown here is derived from an EMBL/GenBank/DDBJ whole genome shotgun (WGS) entry which is preliminary data.</text>
</comment>
<feature type="region of interest" description="Disordered" evidence="1">
    <location>
        <begin position="404"/>
        <end position="423"/>
    </location>
</feature>
<feature type="region of interest" description="Disordered" evidence="1">
    <location>
        <begin position="962"/>
        <end position="1010"/>
    </location>
</feature>
<gene>
    <name evidence="2" type="ORF">VPNG_01028</name>
</gene>
<feature type="compositionally biased region" description="Pro residues" evidence="1">
    <location>
        <begin position="962"/>
        <end position="977"/>
    </location>
</feature>
<organism evidence="2 3">
    <name type="scientific">Cytospora leucostoma</name>
    <dbReference type="NCBI Taxonomy" id="1230097"/>
    <lineage>
        <taxon>Eukaryota</taxon>
        <taxon>Fungi</taxon>
        <taxon>Dikarya</taxon>
        <taxon>Ascomycota</taxon>
        <taxon>Pezizomycotina</taxon>
        <taxon>Sordariomycetes</taxon>
        <taxon>Sordariomycetidae</taxon>
        <taxon>Diaporthales</taxon>
        <taxon>Cytosporaceae</taxon>
        <taxon>Cytospora</taxon>
    </lineage>
</organism>
<dbReference type="InParanoid" id="A0A423XM56"/>
<protein>
    <submittedName>
        <fullName evidence="2">Uncharacterized protein</fullName>
    </submittedName>
</protein>
<dbReference type="STRING" id="1230097.A0A423XM56"/>
<reference evidence="2 3" key="1">
    <citation type="submission" date="2015-09" db="EMBL/GenBank/DDBJ databases">
        <title>Host preference determinants of Valsa canker pathogens revealed by comparative genomics.</title>
        <authorList>
            <person name="Yin Z."/>
            <person name="Huang L."/>
        </authorList>
    </citation>
    <scope>NUCLEOTIDE SEQUENCE [LARGE SCALE GENOMIC DNA]</scope>
    <source>
        <strain evidence="2 3">SXYLt</strain>
    </source>
</reference>
<accession>A0A423XM56</accession>